<dbReference type="Proteomes" id="UP001311232">
    <property type="component" value="Unassembled WGS sequence"/>
</dbReference>
<evidence type="ECO:0000313" key="2">
    <source>
        <dbReference type="EMBL" id="KAK5620605.1"/>
    </source>
</evidence>
<evidence type="ECO:0000313" key="3">
    <source>
        <dbReference type="Proteomes" id="UP001311232"/>
    </source>
</evidence>
<proteinExistence type="predicted"/>
<dbReference type="InterPro" id="IPR055284">
    <property type="entry name" value="Galaxin-like"/>
</dbReference>
<dbReference type="Pfam" id="PF24748">
    <property type="entry name" value="Galaxin_repeat"/>
    <property type="match status" value="1"/>
</dbReference>
<name>A0AAV9SHT7_9TELE</name>
<comment type="caution">
    <text evidence="2">The sequence shown here is derived from an EMBL/GenBank/DDBJ whole genome shotgun (WGS) entry which is preliminary data.</text>
</comment>
<evidence type="ECO:0000259" key="1">
    <source>
        <dbReference type="Pfam" id="PF24748"/>
    </source>
</evidence>
<keyword evidence="3" id="KW-1185">Reference proteome</keyword>
<dbReference type="EMBL" id="JAHHUM010000350">
    <property type="protein sequence ID" value="KAK5620605.1"/>
    <property type="molecule type" value="Genomic_DNA"/>
</dbReference>
<dbReference type="AlphaFoldDB" id="A0AAV9SHT7"/>
<organism evidence="2 3">
    <name type="scientific">Crenichthys baileyi</name>
    <name type="common">White River springfish</name>
    <dbReference type="NCBI Taxonomy" id="28760"/>
    <lineage>
        <taxon>Eukaryota</taxon>
        <taxon>Metazoa</taxon>
        <taxon>Chordata</taxon>
        <taxon>Craniata</taxon>
        <taxon>Vertebrata</taxon>
        <taxon>Euteleostomi</taxon>
        <taxon>Actinopterygii</taxon>
        <taxon>Neopterygii</taxon>
        <taxon>Teleostei</taxon>
        <taxon>Neoteleostei</taxon>
        <taxon>Acanthomorphata</taxon>
        <taxon>Ovalentaria</taxon>
        <taxon>Atherinomorphae</taxon>
        <taxon>Cyprinodontiformes</taxon>
        <taxon>Goodeidae</taxon>
        <taxon>Crenichthys</taxon>
    </lineage>
</organism>
<accession>A0AAV9SHT7</accession>
<sequence length="338" mass="37328">MLSNALCCGDTPYGLAERGVLCCKNVLYKDREDEEECSESGVPYKPFKETVCVSKRHNSPGGHCCGEDLYHPNKTICCKGHRYNRAIHIRCCGVQAYSIFDPLQKCCEGTLYNLTSEEVDDMQCCGSVLLNVTNQDVCCTSEDKSLFYPARKGFQCCGHHYYNPALWSCCAGKLSPVHKKIYPTSHSTKESKLQLLSNLNKTQLCNEIFIGIVESVSRGSTVFSNVLKIKGNNATVEPNVFILETPDQCKFLGLTTAAFLIPLFIGPPPPNPVHPPPPAAPTPNKTWIILSPCSPVSPSSRTHGYTTTWSLHLRLVDSTITPIRIPVPVPHYSMPSDK</sequence>
<dbReference type="PANTHER" id="PTHR34490:SF3">
    <property type="entry name" value="GALAXIN-LIKE ISOFORM X2"/>
    <property type="match status" value="1"/>
</dbReference>
<dbReference type="PANTHER" id="PTHR34490">
    <property type="entry name" value="PROTEIN CBG12054-RELATED"/>
    <property type="match status" value="1"/>
</dbReference>
<protein>
    <recommendedName>
        <fullName evidence="1">Galaxin-like repeats domain-containing protein</fullName>
    </recommendedName>
</protein>
<feature type="domain" description="Galaxin-like repeats" evidence="1">
    <location>
        <begin position="7"/>
        <end position="140"/>
    </location>
</feature>
<dbReference type="InterPro" id="IPR056601">
    <property type="entry name" value="Galaxin_dom"/>
</dbReference>
<gene>
    <name evidence="2" type="ORF">CRENBAI_021794</name>
</gene>
<reference evidence="2 3" key="1">
    <citation type="submission" date="2021-06" db="EMBL/GenBank/DDBJ databases">
        <authorList>
            <person name="Palmer J.M."/>
        </authorList>
    </citation>
    <scope>NUCLEOTIDE SEQUENCE [LARGE SCALE GENOMIC DNA]</scope>
    <source>
        <strain evidence="2 3">MEX-2019</strain>
        <tissue evidence="2">Muscle</tissue>
    </source>
</reference>